<organism evidence="2 3">
    <name type="scientific">Mytilus edulis</name>
    <name type="common">Blue mussel</name>
    <dbReference type="NCBI Taxonomy" id="6550"/>
    <lineage>
        <taxon>Eukaryota</taxon>
        <taxon>Metazoa</taxon>
        <taxon>Spiralia</taxon>
        <taxon>Lophotrochozoa</taxon>
        <taxon>Mollusca</taxon>
        <taxon>Bivalvia</taxon>
        <taxon>Autobranchia</taxon>
        <taxon>Pteriomorphia</taxon>
        <taxon>Mytilida</taxon>
        <taxon>Mytiloidea</taxon>
        <taxon>Mytilidae</taxon>
        <taxon>Mytilinae</taxon>
        <taxon>Mytilus</taxon>
    </lineage>
</organism>
<proteinExistence type="predicted"/>
<reference evidence="2" key="1">
    <citation type="submission" date="2021-03" db="EMBL/GenBank/DDBJ databases">
        <authorList>
            <person name="Bekaert M."/>
        </authorList>
    </citation>
    <scope>NUCLEOTIDE SEQUENCE</scope>
</reference>
<keyword evidence="3" id="KW-1185">Reference proteome</keyword>
<dbReference type="EMBL" id="CAJPWZ010000277">
    <property type="protein sequence ID" value="CAG2188908.1"/>
    <property type="molecule type" value="Genomic_DNA"/>
</dbReference>
<sequence length="489" mass="55784">MSEKPYRRGPYGKGIVKKKCSTTLSNEVLESIEDEDHEIVKRAYKKRKTKRLHNNDEPSVHNEYDGEADETQSDISVQQTGEPELEVESCAMEISDTTASNDENNARTDTETTSREDEFCIEDLLKHHDYNLRVDDIKDDENLISLENLEEFDILDDSLFTDDDTCITEDSTTDEDCTMKDNDDILNEDNDNIPLYDGANITLGAFMLLLALLFSQNNIVGEIIEQILTVIGLALPKGHKLCTTLYTFKKYFRNLKNPLIKHFYCSNCLLYLEDKAVAMCPNKMCNKVLTNSNKSYFLEISLDKQIQNFFSQESFYSKLQHRFQRNPTGYMDIYDGELYKSYCVNDGPLNSGDNLSFLLNTDGAPVFKSSKVAIWPLYLAINELPFKERMKTENMLLAGLCEGVICKSPERGSFMCKAYLLAITADLPPRVCCAIAYNSMDRIPVGDVNRKVKQSVEEKVTLMHILFKQNIQRGLLERGNVSLEIQSLQ</sequence>
<evidence type="ECO:0000313" key="2">
    <source>
        <dbReference type="EMBL" id="CAG2188908.1"/>
    </source>
</evidence>
<dbReference type="Proteomes" id="UP000683360">
    <property type="component" value="Unassembled WGS sequence"/>
</dbReference>
<feature type="region of interest" description="Disordered" evidence="1">
    <location>
        <begin position="45"/>
        <end position="81"/>
    </location>
</feature>
<dbReference type="AlphaFoldDB" id="A0A8S3PYR0"/>
<evidence type="ECO:0000313" key="3">
    <source>
        <dbReference type="Proteomes" id="UP000683360"/>
    </source>
</evidence>
<name>A0A8S3PYR0_MYTED</name>
<comment type="caution">
    <text evidence="2">The sequence shown here is derived from an EMBL/GenBank/DDBJ whole genome shotgun (WGS) entry which is preliminary data.</text>
</comment>
<gene>
    <name evidence="2" type="ORF">MEDL_4320</name>
</gene>
<accession>A0A8S3PYR0</accession>
<evidence type="ECO:0000256" key="1">
    <source>
        <dbReference type="SAM" id="MobiDB-lite"/>
    </source>
</evidence>
<feature type="compositionally biased region" description="Basic and acidic residues" evidence="1">
    <location>
        <begin position="53"/>
        <end position="64"/>
    </location>
</feature>
<dbReference type="OrthoDB" id="6146209at2759"/>
<protein>
    <submittedName>
        <fullName evidence="2">Uncharacterized protein</fullName>
    </submittedName>
</protein>